<dbReference type="SUPFAM" id="SSF49562">
    <property type="entry name" value="C2 domain (Calcium/lipid-binding domain, CaLB)"/>
    <property type="match status" value="1"/>
</dbReference>
<dbReference type="Gene3D" id="2.60.40.150">
    <property type="entry name" value="C2 domain"/>
    <property type="match status" value="1"/>
</dbReference>
<dbReference type="CDD" id="cd08688">
    <property type="entry name" value="C2_KIAA0528-like"/>
    <property type="match status" value="1"/>
</dbReference>
<dbReference type="PANTHER" id="PTHR37412:SF2">
    <property type="entry name" value="C2 DOMAIN-CONTAINING PROTEIN 5"/>
    <property type="match status" value="1"/>
</dbReference>
<dbReference type="GO" id="GO:0008045">
    <property type="term" value="P:motor neuron axon guidance"/>
    <property type="evidence" value="ECO:0007669"/>
    <property type="project" value="UniProtKB-ARBA"/>
</dbReference>
<accession>A0A915PX78</accession>
<dbReference type="SUPFAM" id="SSF52540">
    <property type="entry name" value="P-loop containing nucleoside triphosphate hydrolases"/>
    <property type="match status" value="1"/>
</dbReference>
<dbReference type="Pfam" id="PF00168">
    <property type="entry name" value="C2"/>
    <property type="match status" value="1"/>
</dbReference>
<dbReference type="Gene3D" id="3.40.50.300">
    <property type="entry name" value="P-loop containing nucleotide triphosphate hydrolases"/>
    <property type="match status" value="1"/>
</dbReference>
<evidence type="ECO:0000256" key="3">
    <source>
        <dbReference type="ARBA" id="ARBA00023134"/>
    </source>
</evidence>
<dbReference type="InterPro" id="IPR027417">
    <property type="entry name" value="P-loop_NTPase"/>
</dbReference>
<dbReference type="PRINTS" id="PR00449">
    <property type="entry name" value="RASTRNSFRMNG"/>
</dbReference>
<dbReference type="GO" id="GO:0005509">
    <property type="term" value="F:calcium ion binding"/>
    <property type="evidence" value="ECO:0007669"/>
    <property type="project" value="TreeGrafter"/>
</dbReference>
<dbReference type="PROSITE" id="PS51419">
    <property type="entry name" value="RAB"/>
    <property type="match status" value="1"/>
</dbReference>
<dbReference type="InterPro" id="IPR035439">
    <property type="entry name" value="UPF0145_dom_sf"/>
</dbReference>
<dbReference type="InterPro" id="IPR000008">
    <property type="entry name" value="C2_dom"/>
</dbReference>
<keyword evidence="4" id="KW-0449">Lipoprotein</keyword>
<dbReference type="InterPro" id="IPR038983">
    <property type="entry name" value="C2CD5"/>
</dbReference>
<dbReference type="PANTHER" id="PTHR37412">
    <property type="entry name" value="C2 DOMAIN-CONTAINING PROTEIN 5"/>
    <property type="match status" value="1"/>
</dbReference>
<dbReference type="GO" id="GO:0033563">
    <property type="term" value="P:dorsal/ventral axon guidance"/>
    <property type="evidence" value="ECO:0007669"/>
    <property type="project" value="UniProtKB-ARBA"/>
</dbReference>
<dbReference type="CDD" id="cd01871">
    <property type="entry name" value="Rac1_like"/>
    <property type="match status" value="1"/>
</dbReference>
<dbReference type="GO" id="GO:0048846">
    <property type="term" value="P:axon extension involved in axon guidance"/>
    <property type="evidence" value="ECO:0007669"/>
    <property type="project" value="UniProtKB-ARBA"/>
</dbReference>
<feature type="chain" id="PRO_5036930568" evidence="6">
    <location>
        <begin position="18"/>
        <end position="916"/>
    </location>
</feature>
<protein>
    <submittedName>
        <fullName evidence="9">C2 domain-containing protein</fullName>
    </submittedName>
</protein>
<evidence type="ECO:0000313" key="9">
    <source>
        <dbReference type="WBParaSite" id="sdigi.contig408.g8115.t1"/>
    </source>
</evidence>
<proteinExistence type="predicted"/>
<dbReference type="Gene3D" id="3.30.110.70">
    <property type="entry name" value="Hypothetical protein apc22750. Chain B"/>
    <property type="match status" value="1"/>
</dbReference>
<dbReference type="GO" id="GO:0090314">
    <property type="term" value="P:positive regulation of protein targeting to membrane"/>
    <property type="evidence" value="ECO:0007669"/>
    <property type="project" value="TreeGrafter"/>
</dbReference>
<evidence type="ECO:0000256" key="6">
    <source>
        <dbReference type="SAM" id="SignalP"/>
    </source>
</evidence>
<keyword evidence="1" id="KW-0488">Methylation</keyword>
<dbReference type="GO" id="GO:0010828">
    <property type="term" value="P:positive regulation of D-glucose transmembrane transport"/>
    <property type="evidence" value="ECO:0007669"/>
    <property type="project" value="TreeGrafter"/>
</dbReference>
<dbReference type="PROSITE" id="PS50004">
    <property type="entry name" value="C2"/>
    <property type="match status" value="1"/>
</dbReference>
<dbReference type="GO" id="GO:0005544">
    <property type="term" value="F:calcium-dependent phospholipid binding"/>
    <property type="evidence" value="ECO:0007669"/>
    <property type="project" value="InterPro"/>
</dbReference>
<evidence type="ECO:0000256" key="4">
    <source>
        <dbReference type="ARBA" id="ARBA00023288"/>
    </source>
</evidence>
<evidence type="ECO:0000256" key="2">
    <source>
        <dbReference type="ARBA" id="ARBA00022741"/>
    </source>
</evidence>
<dbReference type="GO" id="GO:0005525">
    <property type="term" value="F:GTP binding"/>
    <property type="evidence" value="ECO:0007669"/>
    <property type="project" value="UniProtKB-KW"/>
</dbReference>
<dbReference type="SUPFAM" id="SSF117782">
    <property type="entry name" value="YbjQ-like"/>
    <property type="match status" value="1"/>
</dbReference>
<dbReference type="InterPro" id="IPR001806">
    <property type="entry name" value="Small_GTPase"/>
</dbReference>
<dbReference type="GO" id="GO:0065002">
    <property type="term" value="P:intracellular protein transmembrane transport"/>
    <property type="evidence" value="ECO:0007669"/>
    <property type="project" value="TreeGrafter"/>
</dbReference>
<dbReference type="InterPro" id="IPR035892">
    <property type="entry name" value="C2_domain_sf"/>
</dbReference>
<dbReference type="Proteomes" id="UP000887581">
    <property type="component" value="Unplaced"/>
</dbReference>
<dbReference type="GO" id="GO:0003924">
    <property type="term" value="F:GTPase activity"/>
    <property type="evidence" value="ECO:0007669"/>
    <property type="project" value="InterPro"/>
</dbReference>
<evidence type="ECO:0000256" key="1">
    <source>
        <dbReference type="ARBA" id="ARBA00022481"/>
    </source>
</evidence>
<dbReference type="AlphaFoldDB" id="A0A915PX78"/>
<dbReference type="PROSITE" id="PS51421">
    <property type="entry name" value="RAS"/>
    <property type="match status" value="1"/>
</dbReference>
<evidence type="ECO:0000256" key="5">
    <source>
        <dbReference type="ARBA" id="ARBA00023289"/>
    </source>
</evidence>
<evidence type="ECO:0000313" key="8">
    <source>
        <dbReference type="Proteomes" id="UP000887581"/>
    </source>
</evidence>
<name>A0A915PX78_9BILA</name>
<dbReference type="GO" id="GO:0072659">
    <property type="term" value="P:protein localization to plasma membrane"/>
    <property type="evidence" value="ECO:0007669"/>
    <property type="project" value="TreeGrafter"/>
</dbReference>
<dbReference type="InterPro" id="IPR037785">
    <property type="entry name" value="C2_C2CD5"/>
</dbReference>
<dbReference type="GO" id="GO:0031340">
    <property type="term" value="P:positive regulation of vesicle fusion"/>
    <property type="evidence" value="ECO:0007669"/>
    <property type="project" value="TreeGrafter"/>
</dbReference>
<feature type="signal peptide" evidence="6">
    <location>
        <begin position="1"/>
        <end position="17"/>
    </location>
</feature>
<keyword evidence="2" id="KW-0547">Nucleotide-binding</keyword>
<keyword evidence="8" id="KW-1185">Reference proteome</keyword>
<keyword evidence="5" id="KW-0636">Prenylation</keyword>
<dbReference type="NCBIfam" id="TIGR00231">
    <property type="entry name" value="small_GTP"/>
    <property type="match status" value="1"/>
</dbReference>
<dbReference type="FunFam" id="3.40.50.300:FF:000088">
    <property type="entry name" value="Ras-related C3 botulinum toxin substrate 1"/>
    <property type="match status" value="1"/>
</dbReference>
<dbReference type="WBParaSite" id="sdigi.contig408.g8115.t1">
    <property type="protein sequence ID" value="sdigi.contig408.g8115.t1"/>
    <property type="gene ID" value="sdigi.contig408.g8115"/>
</dbReference>
<dbReference type="InterPro" id="IPR005225">
    <property type="entry name" value="Small_GTP-bd"/>
</dbReference>
<sequence length="916" mass="102183">MVVFQVMFYTCVQFCSAVGKTCLLISYTTNAFPGEYIPTVFDNYSANVMVDGKPINLGLWDTAGQEDYDRLRPLSYPQTDVFLICFSLVNPASFENVRAKWYPEVSHHCPNAPIILVGTKLDLREDNETVERLRERRLAPISYLQGLSMSKEINAVKYLECSALSQKGLKQVFDEAIRAVLIPPPKPKRYSKVVMLVPCGSKSLPAKLSVRVISARGLPVMDKSNVTTDAFVEVHFDNEVYKTDVCSKSLSPVWNSDEFIFETDEQQLFDQPIQFRVMDHDTYSANDAIGRVFYDASLLVSKIRCSKIDGNSIEFTNWLPIYDSVYGIRGEIQISIALKLLLSSDHGYVRILSASTIPTLSINSIIGLVSDIATVIDPEYEWIDRIRSPRASNEARQNVIRKSLRELAKNIAKKAHSLGSNAVLGYHEFVDIEGDATELITFRAFGTAVRLAQANEKALADERIMQHILSLKVLPEIYTYKCGVVVCARSAQVLTDDNDAATTRKKWWDDLKTELIRQALSLRCNLIVGYTEQVSVRKKTVLLSCTGTAISVVLTHGEYIPDCTKFHTACFDGEPSVDRNINLCSSCKLADAVCPDIILSSCSLPAPDYLHGNIRPLQVHVKREVNSSESDDQLAYSISHLLPFLEHELYNKLMSEVRSANTKYNAVFDLKSVMVIQEGALFAVITGTLCTIKALLKSDGIHILNCSDSVHQGDDMRSGSRVGLLDATRILRAPKSSDKAGLHLQSLHIRERVNDSAKGLPQSNYKRVIKCFRKKVVDRERLAKMISEREISLQLGAFDDMKLATWSPSSYSGIRVNNSSKFSISAKPAKFSNIPLRYAGVLIREVTRTMEDIADLDTFLDGALRDVVSLATTHVETVGATSFSVFKVPSVRLSISRDQASVLLFITSDFDYLINV</sequence>
<dbReference type="SMART" id="SM00174">
    <property type="entry name" value="RHO"/>
    <property type="match status" value="1"/>
</dbReference>
<dbReference type="GO" id="GO:0001764">
    <property type="term" value="P:neuron migration"/>
    <property type="evidence" value="ECO:0007669"/>
    <property type="project" value="UniProtKB-ARBA"/>
</dbReference>
<dbReference type="GO" id="GO:0005886">
    <property type="term" value="C:plasma membrane"/>
    <property type="evidence" value="ECO:0007669"/>
    <property type="project" value="TreeGrafter"/>
</dbReference>
<dbReference type="SMART" id="SM00239">
    <property type="entry name" value="C2"/>
    <property type="match status" value="1"/>
</dbReference>
<dbReference type="Pfam" id="PF00071">
    <property type="entry name" value="Ras"/>
    <property type="match status" value="1"/>
</dbReference>
<dbReference type="SMART" id="SM00175">
    <property type="entry name" value="RAB"/>
    <property type="match status" value="1"/>
</dbReference>
<keyword evidence="3" id="KW-0342">GTP-binding</keyword>
<keyword evidence="6" id="KW-0732">Signal</keyword>
<dbReference type="GO" id="GO:0030036">
    <property type="term" value="P:actin cytoskeleton organization"/>
    <property type="evidence" value="ECO:0007669"/>
    <property type="project" value="UniProtKB-ARBA"/>
</dbReference>
<evidence type="ECO:0000259" key="7">
    <source>
        <dbReference type="PROSITE" id="PS50004"/>
    </source>
</evidence>
<reference evidence="9" key="1">
    <citation type="submission" date="2022-11" db="UniProtKB">
        <authorList>
            <consortium name="WormBaseParasite"/>
        </authorList>
    </citation>
    <scope>IDENTIFICATION</scope>
</reference>
<dbReference type="PROSITE" id="PS51420">
    <property type="entry name" value="RHO"/>
    <property type="match status" value="1"/>
</dbReference>
<dbReference type="Pfam" id="PF23025">
    <property type="entry name" value="YbjQ_2"/>
    <property type="match status" value="3"/>
</dbReference>
<dbReference type="SMART" id="SM00173">
    <property type="entry name" value="RAS"/>
    <property type="match status" value="1"/>
</dbReference>
<dbReference type="InterPro" id="IPR056431">
    <property type="entry name" value="C2CD5_YbjQ-rel_dom"/>
</dbReference>
<feature type="domain" description="C2" evidence="7">
    <location>
        <begin position="183"/>
        <end position="309"/>
    </location>
</feature>
<organism evidence="8 9">
    <name type="scientific">Setaria digitata</name>
    <dbReference type="NCBI Taxonomy" id="48799"/>
    <lineage>
        <taxon>Eukaryota</taxon>
        <taxon>Metazoa</taxon>
        <taxon>Ecdysozoa</taxon>
        <taxon>Nematoda</taxon>
        <taxon>Chromadorea</taxon>
        <taxon>Rhabditida</taxon>
        <taxon>Spirurina</taxon>
        <taxon>Spiruromorpha</taxon>
        <taxon>Filarioidea</taxon>
        <taxon>Setariidae</taxon>
        <taxon>Setaria</taxon>
    </lineage>
</organism>